<evidence type="ECO:0000256" key="2">
    <source>
        <dbReference type="ARBA" id="ARBA00008970"/>
    </source>
</evidence>
<dbReference type="AlphaFoldDB" id="A0ABD0XZH4"/>
<proteinExistence type="inferred from homology"/>
<accession>A0ABD0XZH4</accession>
<comment type="subcellular location">
    <subcellularLocation>
        <location evidence="1">Mitochondrion</location>
    </subcellularLocation>
</comment>
<dbReference type="GO" id="GO:1990904">
    <property type="term" value="C:ribonucleoprotein complex"/>
    <property type="evidence" value="ECO:0007669"/>
    <property type="project" value="UniProtKB-KW"/>
</dbReference>
<dbReference type="EMBL" id="JBFDAA010000018">
    <property type="protein sequence ID" value="KAL1116322.1"/>
    <property type="molecule type" value="Genomic_DNA"/>
</dbReference>
<keyword evidence="8" id="KW-1185">Reference proteome</keyword>
<keyword evidence="3" id="KW-0689">Ribosomal protein</keyword>
<comment type="similarity">
    <text evidence="2">Belongs to the mitochondrion-specific ribosomal protein mS33 family.</text>
</comment>
<evidence type="ECO:0000256" key="1">
    <source>
        <dbReference type="ARBA" id="ARBA00004173"/>
    </source>
</evidence>
<evidence type="ECO:0000313" key="8">
    <source>
        <dbReference type="Proteomes" id="UP001558652"/>
    </source>
</evidence>
<dbReference type="Pfam" id="PF08293">
    <property type="entry name" value="MRP-S33"/>
    <property type="match status" value="1"/>
</dbReference>
<evidence type="ECO:0000256" key="6">
    <source>
        <dbReference type="ARBA" id="ARBA00035132"/>
    </source>
</evidence>
<name>A0ABD0XZH4_9HEMI</name>
<keyword evidence="5" id="KW-0687">Ribonucleoprotein</keyword>
<dbReference type="PANTHER" id="PTHR13362">
    <property type="entry name" value="MITOCHONDRIAL RIBOSOMAL PROTEIN S33"/>
    <property type="match status" value="1"/>
</dbReference>
<comment type="caution">
    <text evidence="7">The sequence shown here is derived from an EMBL/GenBank/DDBJ whole genome shotgun (WGS) entry which is preliminary data.</text>
</comment>
<dbReference type="Proteomes" id="UP001558652">
    <property type="component" value="Unassembled WGS sequence"/>
</dbReference>
<keyword evidence="4" id="KW-0496">Mitochondrion</keyword>
<sequence>MDLMKRPTNYCRKMTQLRNRIFGDVIRPTNSKSMKVVALYSERPVNKNPEMTINYYPRHVETHKLISHLRDYGLYRDEHKDFQEEMQRLRELRGKRIWGKDKKK</sequence>
<gene>
    <name evidence="7" type="ORF">AAG570_005817</name>
</gene>
<dbReference type="PANTHER" id="PTHR13362:SF2">
    <property type="entry name" value="SMALL RIBOSOMAL SUBUNIT PROTEIN MS33"/>
    <property type="match status" value="1"/>
</dbReference>
<dbReference type="GO" id="GO:0005739">
    <property type="term" value="C:mitochondrion"/>
    <property type="evidence" value="ECO:0007669"/>
    <property type="project" value="UniProtKB-SubCell"/>
</dbReference>
<dbReference type="GO" id="GO:0005840">
    <property type="term" value="C:ribosome"/>
    <property type="evidence" value="ECO:0007669"/>
    <property type="project" value="UniProtKB-KW"/>
</dbReference>
<evidence type="ECO:0000256" key="5">
    <source>
        <dbReference type="ARBA" id="ARBA00023274"/>
    </source>
</evidence>
<evidence type="ECO:0000313" key="7">
    <source>
        <dbReference type="EMBL" id="KAL1116322.1"/>
    </source>
</evidence>
<dbReference type="InterPro" id="IPR013219">
    <property type="entry name" value="Ribosomal_mS33"/>
</dbReference>
<protein>
    <recommendedName>
        <fullName evidence="6">Small ribosomal subunit protein mS33</fullName>
    </recommendedName>
</protein>
<reference evidence="7 8" key="1">
    <citation type="submission" date="2024-07" db="EMBL/GenBank/DDBJ databases">
        <title>Chromosome-level genome assembly of the water stick insect Ranatra chinensis (Heteroptera: Nepidae).</title>
        <authorList>
            <person name="Liu X."/>
        </authorList>
    </citation>
    <scope>NUCLEOTIDE SEQUENCE [LARGE SCALE GENOMIC DNA]</scope>
    <source>
        <strain evidence="7">Cailab_2021Rc</strain>
        <tissue evidence="7">Muscle</tissue>
    </source>
</reference>
<evidence type="ECO:0000256" key="4">
    <source>
        <dbReference type="ARBA" id="ARBA00023128"/>
    </source>
</evidence>
<evidence type="ECO:0000256" key="3">
    <source>
        <dbReference type="ARBA" id="ARBA00022980"/>
    </source>
</evidence>
<organism evidence="7 8">
    <name type="scientific">Ranatra chinensis</name>
    <dbReference type="NCBI Taxonomy" id="642074"/>
    <lineage>
        <taxon>Eukaryota</taxon>
        <taxon>Metazoa</taxon>
        <taxon>Ecdysozoa</taxon>
        <taxon>Arthropoda</taxon>
        <taxon>Hexapoda</taxon>
        <taxon>Insecta</taxon>
        <taxon>Pterygota</taxon>
        <taxon>Neoptera</taxon>
        <taxon>Paraneoptera</taxon>
        <taxon>Hemiptera</taxon>
        <taxon>Heteroptera</taxon>
        <taxon>Panheteroptera</taxon>
        <taxon>Nepomorpha</taxon>
        <taxon>Nepidae</taxon>
        <taxon>Ranatrinae</taxon>
        <taxon>Ranatra</taxon>
    </lineage>
</organism>